<feature type="transmembrane region" description="Helical" evidence="1">
    <location>
        <begin position="12"/>
        <end position="31"/>
    </location>
</feature>
<dbReference type="InterPro" id="IPR053206">
    <property type="entry name" value="Dimeric_xanthone_biosynth"/>
</dbReference>
<keyword evidence="1" id="KW-0812">Transmembrane</keyword>
<keyword evidence="1" id="KW-1133">Transmembrane helix</keyword>
<keyword evidence="4" id="KW-1185">Reference proteome</keyword>
<evidence type="ECO:0000259" key="2">
    <source>
        <dbReference type="Pfam" id="PF01814"/>
    </source>
</evidence>
<name>A0AAX4JW99_9TREE</name>
<evidence type="ECO:0000313" key="3">
    <source>
        <dbReference type="EMBL" id="WWC89642.1"/>
    </source>
</evidence>
<feature type="domain" description="Hemerythrin-like" evidence="2">
    <location>
        <begin position="58"/>
        <end position="131"/>
    </location>
</feature>
<dbReference type="PANTHER" id="PTHR38048:SF1">
    <property type="entry name" value="HEMERYTHRIN-LIKE DOMAIN-CONTAINING PROTEIN"/>
    <property type="match status" value="1"/>
</dbReference>
<protein>
    <recommendedName>
        <fullName evidence="2">Hemerythrin-like domain-containing protein</fullName>
    </recommendedName>
</protein>
<dbReference type="AlphaFoldDB" id="A0AAX4JW99"/>
<dbReference type="PANTHER" id="PTHR38048">
    <property type="entry name" value="EXPRESSED PROTEIN"/>
    <property type="match status" value="1"/>
</dbReference>
<sequence>MFTKFKFTTRSMIFAVFLILSIIVAIAPTMYKAASRNPYNKCYDGMRWFHSHLRVKWTDIRSELAREKPSIQKLIPLIVDLTRHLGGHHRIEEGAVFPLLAQRLPQFAHRAEHEKEQQVMHRALTDLEGYAPYVLHRPSTWSKPEMSSLVDSLHREGLISSLGS</sequence>
<dbReference type="Gene3D" id="1.20.120.520">
    <property type="entry name" value="nmb1532 protein domain like"/>
    <property type="match status" value="1"/>
</dbReference>
<proteinExistence type="predicted"/>
<dbReference type="Pfam" id="PF01814">
    <property type="entry name" value="Hemerythrin"/>
    <property type="match status" value="1"/>
</dbReference>
<dbReference type="InterPro" id="IPR012312">
    <property type="entry name" value="Hemerythrin-like"/>
</dbReference>
<reference evidence="3 4" key="1">
    <citation type="submission" date="2024-01" db="EMBL/GenBank/DDBJ databases">
        <title>Comparative genomics of Cryptococcus and Kwoniella reveals pathogenesis evolution and contrasting modes of karyotype evolution via chromosome fusion or intercentromeric recombination.</title>
        <authorList>
            <person name="Coelho M.A."/>
            <person name="David-Palma M."/>
            <person name="Shea T."/>
            <person name="Bowers K."/>
            <person name="McGinley-Smith S."/>
            <person name="Mohammad A.W."/>
            <person name="Gnirke A."/>
            <person name="Yurkov A.M."/>
            <person name="Nowrousian M."/>
            <person name="Sun S."/>
            <person name="Cuomo C.A."/>
            <person name="Heitman J."/>
        </authorList>
    </citation>
    <scope>NUCLEOTIDE SEQUENCE [LARGE SCALE GENOMIC DNA]</scope>
    <source>
        <strain evidence="3 4">CBS 6074</strain>
    </source>
</reference>
<dbReference type="Proteomes" id="UP001355207">
    <property type="component" value="Chromosome 6"/>
</dbReference>
<dbReference type="EMBL" id="CP144103">
    <property type="protein sequence ID" value="WWC89642.1"/>
    <property type="molecule type" value="Genomic_DNA"/>
</dbReference>
<organism evidence="3 4">
    <name type="scientific">Kwoniella dendrophila CBS 6074</name>
    <dbReference type="NCBI Taxonomy" id="1295534"/>
    <lineage>
        <taxon>Eukaryota</taxon>
        <taxon>Fungi</taxon>
        <taxon>Dikarya</taxon>
        <taxon>Basidiomycota</taxon>
        <taxon>Agaricomycotina</taxon>
        <taxon>Tremellomycetes</taxon>
        <taxon>Tremellales</taxon>
        <taxon>Cryptococcaceae</taxon>
        <taxon>Kwoniella</taxon>
    </lineage>
</organism>
<keyword evidence="1" id="KW-0472">Membrane</keyword>
<dbReference type="RefSeq" id="XP_066076405.1">
    <property type="nucleotide sequence ID" value="XM_066220308.1"/>
</dbReference>
<accession>A0AAX4JW99</accession>
<evidence type="ECO:0000256" key="1">
    <source>
        <dbReference type="SAM" id="Phobius"/>
    </source>
</evidence>
<gene>
    <name evidence="3" type="ORF">L201_004567</name>
</gene>
<dbReference type="GeneID" id="91095237"/>
<evidence type="ECO:0000313" key="4">
    <source>
        <dbReference type="Proteomes" id="UP001355207"/>
    </source>
</evidence>